<sequence length="138" mass="15404">MAEPWQLGSATAGSTLQNHIDSLELDTSTKQSTSDMDFDELRTYQVGQPLSRVSWKHQAKNPDADWLVKQYSNNDIDLKWLSLSSLSGHDLEQNLSILCFACFELTKQDAEFGLALTSSLFGNKIIMPNRGKPILLSV</sequence>
<reference evidence="1 2" key="1">
    <citation type="submission" date="2023-01" db="EMBL/GenBank/DDBJ databases">
        <title>Psychrosphaera sp. nov., isolated from marine algae.</title>
        <authorList>
            <person name="Bayburt H."/>
            <person name="Choi B.J."/>
            <person name="Kim J.M."/>
            <person name="Choi D.G."/>
            <person name="Jeon C.O."/>
        </authorList>
    </citation>
    <scope>NUCLEOTIDE SEQUENCE [LARGE SCALE GENOMIC DNA]</scope>
    <source>
        <strain evidence="1 2">G1-22</strain>
    </source>
</reference>
<protein>
    <submittedName>
        <fullName evidence="1">DUF58 domain-containing protein</fullName>
    </submittedName>
</protein>
<evidence type="ECO:0000313" key="1">
    <source>
        <dbReference type="EMBL" id="MDC2889973.1"/>
    </source>
</evidence>
<dbReference type="EMBL" id="JAQOMS010000002">
    <property type="protein sequence ID" value="MDC2889973.1"/>
    <property type="molecule type" value="Genomic_DNA"/>
</dbReference>
<gene>
    <name evidence="1" type="ORF">PN838_15895</name>
</gene>
<name>A0ABT5FEN9_9GAMM</name>
<evidence type="ECO:0000313" key="2">
    <source>
        <dbReference type="Proteomes" id="UP001528411"/>
    </source>
</evidence>
<proteinExistence type="predicted"/>
<comment type="caution">
    <text evidence="1">The sequence shown here is derived from an EMBL/GenBank/DDBJ whole genome shotgun (WGS) entry which is preliminary data.</text>
</comment>
<dbReference type="Proteomes" id="UP001528411">
    <property type="component" value="Unassembled WGS sequence"/>
</dbReference>
<organism evidence="1 2">
    <name type="scientific">Psychrosphaera algicola</name>
    <dbReference type="NCBI Taxonomy" id="3023714"/>
    <lineage>
        <taxon>Bacteria</taxon>
        <taxon>Pseudomonadati</taxon>
        <taxon>Pseudomonadota</taxon>
        <taxon>Gammaproteobacteria</taxon>
        <taxon>Alteromonadales</taxon>
        <taxon>Pseudoalteromonadaceae</taxon>
        <taxon>Psychrosphaera</taxon>
    </lineage>
</organism>
<accession>A0ABT5FEN9</accession>
<dbReference type="RefSeq" id="WP_272181284.1">
    <property type="nucleotide sequence ID" value="NZ_JAQOMS010000002.1"/>
</dbReference>
<keyword evidence="2" id="KW-1185">Reference proteome</keyword>